<keyword evidence="1" id="KW-0812">Transmembrane</keyword>
<dbReference type="Pfam" id="PF13800">
    <property type="entry name" value="Sigma_reg_N"/>
    <property type="match status" value="1"/>
</dbReference>
<keyword evidence="4" id="KW-1185">Reference proteome</keyword>
<reference evidence="3 4" key="1">
    <citation type="journal article" date="2014" name="Appl. Microbiol. Biotechnol.">
        <title>Transformable facultative thermophile Geobacillus stearothermophilus NUB3621 as a host strain for metabolic engineering.</title>
        <authorList>
            <person name="Blanchard K."/>
            <person name="Robic S."/>
            <person name="Matsumura I."/>
        </authorList>
    </citation>
    <scope>NUCLEOTIDE SEQUENCE [LARGE SCALE GENOMIC DNA]</scope>
    <source>
        <strain evidence="3 4">NUB3621</strain>
    </source>
</reference>
<evidence type="ECO:0000256" key="1">
    <source>
        <dbReference type="SAM" id="Phobius"/>
    </source>
</evidence>
<proteinExistence type="predicted"/>
<evidence type="ECO:0000259" key="2">
    <source>
        <dbReference type="Pfam" id="PF13800"/>
    </source>
</evidence>
<dbReference type="RefSeq" id="WP_043904866.1">
    <property type="nucleotide sequence ID" value="NZ_CM002692.1"/>
</dbReference>
<evidence type="ECO:0000313" key="4">
    <source>
        <dbReference type="Proteomes" id="UP000023566"/>
    </source>
</evidence>
<comment type="caution">
    <text evidence="3">The sequence shown here is derived from an EMBL/GenBank/DDBJ whole genome shotgun (WGS) entry which is preliminary data.</text>
</comment>
<feature type="domain" description="Sigma factor regulator N-terminal" evidence="2">
    <location>
        <begin position="8"/>
        <end position="67"/>
    </location>
</feature>
<keyword evidence="1" id="KW-0472">Membrane</keyword>
<dbReference type="AlphaFoldDB" id="A0ABC9VEQ0"/>
<name>A0ABC9VEQ0_9BACL</name>
<accession>A0ABC9VEQ0</accession>
<sequence>MEEIKSGFKHGLRGALLLCSLLLAVPPLLTMVAAIYYGAGREEGKGNEWIRVMQTAHEMTTPNIYIDCFRFDIFSFR</sequence>
<keyword evidence="1" id="KW-1133">Transmembrane helix</keyword>
<dbReference type="Proteomes" id="UP000023566">
    <property type="component" value="Chromosome"/>
</dbReference>
<gene>
    <name evidence="3" type="ORF">H839_09233</name>
</gene>
<evidence type="ECO:0000313" key="3">
    <source>
        <dbReference type="EMBL" id="EZP76767.1"/>
    </source>
</evidence>
<dbReference type="InterPro" id="IPR029101">
    <property type="entry name" value="Sigma_reg_N"/>
</dbReference>
<protein>
    <recommendedName>
        <fullName evidence="2">Sigma factor regulator N-terminal domain-containing protein</fullName>
    </recommendedName>
</protein>
<feature type="transmembrane region" description="Helical" evidence="1">
    <location>
        <begin position="12"/>
        <end position="39"/>
    </location>
</feature>
<dbReference type="EMBL" id="AOTZ01000005">
    <property type="protein sequence ID" value="EZP76767.1"/>
    <property type="molecule type" value="Genomic_DNA"/>
</dbReference>
<organism evidence="3 4">
    <name type="scientific">Parageobacillus genomosp. 1</name>
    <dbReference type="NCBI Taxonomy" id="1295642"/>
    <lineage>
        <taxon>Bacteria</taxon>
        <taxon>Bacillati</taxon>
        <taxon>Bacillota</taxon>
        <taxon>Bacilli</taxon>
        <taxon>Bacillales</taxon>
        <taxon>Anoxybacillaceae</taxon>
        <taxon>Parageobacillus</taxon>
    </lineage>
</organism>